<protein>
    <recommendedName>
        <fullName evidence="1">DUF7790 domain-containing protein</fullName>
    </recommendedName>
</protein>
<dbReference type="RefSeq" id="WP_163058693.1">
    <property type="nucleotide sequence ID" value="NZ_JAAGLI010000566.1"/>
</dbReference>
<accession>A0A6L9QJ58</accession>
<dbReference type="EMBL" id="JAAGLI010000566">
    <property type="protein sequence ID" value="NEA25076.1"/>
    <property type="molecule type" value="Genomic_DNA"/>
</dbReference>
<dbReference type="Proteomes" id="UP000475532">
    <property type="component" value="Unassembled WGS sequence"/>
</dbReference>
<reference evidence="2 3" key="1">
    <citation type="submission" date="2020-01" db="EMBL/GenBank/DDBJ databases">
        <title>Insect and environment-associated Actinomycetes.</title>
        <authorList>
            <person name="Currrie C."/>
            <person name="Chevrette M."/>
            <person name="Carlson C."/>
            <person name="Stubbendieck R."/>
            <person name="Wendt-Pienkowski E."/>
        </authorList>
    </citation>
    <scope>NUCLEOTIDE SEQUENCE [LARGE SCALE GENOMIC DNA]</scope>
    <source>
        <strain evidence="2 3">SID10258</strain>
    </source>
</reference>
<evidence type="ECO:0000259" key="1">
    <source>
        <dbReference type="Pfam" id="PF25046"/>
    </source>
</evidence>
<feature type="domain" description="DUF7790" evidence="1">
    <location>
        <begin position="202"/>
        <end position="269"/>
    </location>
</feature>
<gene>
    <name evidence="2" type="ORF">G3I70_21690</name>
</gene>
<name>A0A6L9QJ58_9ACTN</name>
<dbReference type="Pfam" id="PF25046">
    <property type="entry name" value="DUF7790"/>
    <property type="match status" value="1"/>
</dbReference>
<dbReference type="InterPro" id="IPR056692">
    <property type="entry name" value="DUF7790"/>
</dbReference>
<dbReference type="AlphaFoldDB" id="A0A6L9QJ58"/>
<evidence type="ECO:0000313" key="2">
    <source>
        <dbReference type="EMBL" id="NEA25076.1"/>
    </source>
</evidence>
<comment type="caution">
    <text evidence="2">The sequence shown here is derived from an EMBL/GenBank/DDBJ whole genome shotgun (WGS) entry which is preliminary data.</text>
</comment>
<organism evidence="2 3">
    <name type="scientific">Actinomadura bangladeshensis</name>
    <dbReference type="NCBI Taxonomy" id="453573"/>
    <lineage>
        <taxon>Bacteria</taxon>
        <taxon>Bacillati</taxon>
        <taxon>Actinomycetota</taxon>
        <taxon>Actinomycetes</taxon>
        <taxon>Streptosporangiales</taxon>
        <taxon>Thermomonosporaceae</taxon>
        <taxon>Actinomadura</taxon>
    </lineage>
</organism>
<evidence type="ECO:0000313" key="3">
    <source>
        <dbReference type="Proteomes" id="UP000475532"/>
    </source>
</evidence>
<sequence>MQELSLDDVVRIALRESVPASNYTMDCFITSEIAYNDAIAKCRPGSDEAGTRAYVGVGPCQNLTYVGALRPRLAIICDSRLDNLIEHLMFKLLIERAGDPLDYLLLLFSRRQEDRPGTAVPSGPEELLAAFDRGVPDEAAHRDTLEWLLSEAKRRWAFSGWHLDRLAYVYGQFFARQLAITAVNKECADALGSPTLRDVILARNSYGRNFHFLTDPDRFAYVRRMQMEDRVIPVFGNFDSPASIELINRLLAQFDERADTVYLSNIEDHVLGRYVLDVHGVASEPNPDGLLTGAYGQSYAGLVDRLATLRTAPDAMLVRFVYQAECWGRVVGEDLEPVVSRLETFFSAYRRGPASLLDTCL</sequence>
<proteinExistence type="predicted"/>